<feature type="binding site" evidence="3">
    <location>
        <begin position="339"/>
        <end position="340"/>
    </location>
    <ligand>
        <name>substrate</name>
    </ligand>
</feature>
<evidence type="ECO:0000256" key="1">
    <source>
        <dbReference type="ARBA" id="ARBA00022676"/>
    </source>
</evidence>
<evidence type="ECO:0000313" key="5">
    <source>
        <dbReference type="EMBL" id="QDU64683.1"/>
    </source>
</evidence>
<evidence type="ECO:0000256" key="3">
    <source>
        <dbReference type="PIRSR" id="PIRSR003059-2"/>
    </source>
</evidence>
<dbReference type="InterPro" id="IPR006047">
    <property type="entry name" value="GH13_cat_dom"/>
</dbReference>
<feature type="binding site" evidence="3">
    <location>
        <begin position="230"/>
        <end position="232"/>
    </location>
    <ligand>
        <name>substrate</name>
    </ligand>
</feature>
<dbReference type="SUPFAM" id="SSF51011">
    <property type="entry name" value="Glycosyl hydrolase domain"/>
    <property type="match status" value="1"/>
</dbReference>
<sequence>MLDTLASRLRPRLTRLYGTDVESVLERLVALAEKHLPDIKETRSQRWDQRDVFLITYGDQIQRDQEAPLATLHHFLRDRGLGDCLSTVHVLPFFPYSSDDGFSIIDFVQVDPALGTWDDLADLQQDADLMADLVLNHLSSKSEWFQAYLAGDATYERYFIEEDPAADVSSVRRPRSLPLLTRFETSRGTRYIWTTFSDDQIDLNYKEPDVLIAMMDVFLTYLSHGARIIRLDAVGYVWKELGTSCIHLPEAHELVKLMRDVLDVIAPHRILITETNVPHAENISYFGDGDEAHMVYQFSLPPLLLDALLTGDSAPLAAWAKTVCESAPGTTFFNFTASHDGIGVTPLAGLVSDERFGALVEAARSRGAHVSTKTDSDGGQSPYELNVTYYSALAEPGDEGSELHQRRFLASQTIMMSLRGIPAIYFHSLVGTPNDVDGAARTGRARSINRRKFQLEELDAILDDASSPQRKIFDGLKQLLEIRTQQAAFHPEAPQMVLESKDPALFGFRRTSMDGTSRIIVLANVSGAAVEADMKTLDMVGGWEASRDLISGRTTPEDRLVLEPYQVMWLTNV</sequence>
<dbReference type="AlphaFoldDB" id="A0A518BCQ4"/>
<dbReference type="Pfam" id="PF00128">
    <property type="entry name" value="Alpha-amylase"/>
    <property type="match status" value="1"/>
</dbReference>
<dbReference type="PIRSF" id="PIRSF003059">
    <property type="entry name" value="Sucrose_phosphorylase"/>
    <property type="match status" value="1"/>
</dbReference>
<feature type="binding site" evidence="3">
    <location>
        <position position="446"/>
    </location>
    <ligand>
        <name>substrate</name>
    </ligand>
</feature>
<dbReference type="InterPro" id="IPR016377">
    <property type="entry name" value="Sucrose_GGa_phosphorylase-rel"/>
</dbReference>
<keyword evidence="1 5" id="KW-0328">Glycosyltransferase</keyword>
<dbReference type="GO" id="GO:0005975">
    <property type="term" value="P:carbohydrate metabolic process"/>
    <property type="evidence" value="ECO:0007669"/>
    <property type="project" value="InterPro"/>
</dbReference>
<dbReference type="Proteomes" id="UP000317093">
    <property type="component" value="Chromosome"/>
</dbReference>
<evidence type="ECO:0000313" key="6">
    <source>
        <dbReference type="Proteomes" id="UP000317093"/>
    </source>
</evidence>
<dbReference type="Gene3D" id="3.90.400.10">
    <property type="entry name" value="Oligo-1,6-glucosidase, Domain 2"/>
    <property type="match status" value="1"/>
</dbReference>
<dbReference type="InterPro" id="IPR017853">
    <property type="entry name" value="GH"/>
</dbReference>
<dbReference type="PANTHER" id="PTHR38784:SF1">
    <property type="entry name" value="SUCROSE PHOSPHORYLASE"/>
    <property type="match status" value="1"/>
</dbReference>
<dbReference type="InterPro" id="IPR045857">
    <property type="entry name" value="O16G_dom_2"/>
</dbReference>
<dbReference type="InterPro" id="IPR033746">
    <property type="entry name" value="GGa_phosphorylase"/>
</dbReference>
<keyword evidence="2 5" id="KW-0808">Transferase</keyword>
<accession>A0A518BCQ4</accession>
<reference evidence="5 6" key="1">
    <citation type="submission" date="2019-02" db="EMBL/GenBank/DDBJ databases">
        <title>Deep-cultivation of Planctomycetes and their phenomic and genomic characterization uncovers novel biology.</title>
        <authorList>
            <person name="Wiegand S."/>
            <person name="Jogler M."/>
            <person name="Boedeker C."/>
            <person name="Pinto D."/>
            <person name="Vollmers J."/>
            <person name="Rivas-Marin E."/>
            <person name="Kohn T."/>
            <person name="Peeters S.H."/>
            <person name="Heuer A."/>
            <person name="Rast P."/>
            <person name="Oberbeckmann S."/>
            <person name="Bunk B."/>
            <person name="Jeske O."/>
            <person name="Meyerdierks A."/>
            <person name="Storesund J.E."/>
            <person name="Kallscheuer N."/>
            <person name="Luecker S."/>
            <person name="Lage O.M."/>
            <person name="Pohl T."/>
            <person name="Merkel B.J."/>
            <person name="Hornburger P."/>
            <person name="Mueller R.-W."/>
            <person name="Bruemmer F."/>
            <person name="Labrenz M."/>
            <person name="Spormann A.M."/>
            <person name="Op den Camp H."/>
            <person name="Overmann J."/>
            <person name="Amann R."/>
            <person name="Jetten M.S.M."/>
            <person name="Mascher T."/>
            <person name="Medema M.H."/>
            <person name="Devos D.P."/>
            <person name="Kaster A.-K."/>
            <person name="Ovreas L."/>
            <person name="Rohde M."/>
            <person name="Galperin M.Y."/>
            <person name="Jogler C."/>
        </authorList>
    </citation>
    <scope>NUCLEOTIDE SEQUENCE [LARGE SCALE GENOMIC DNA]</scope>
    <source>
        <strain evidence="5 6">Pan216</strain>
    </source>
</reference>
<dbReference type="EMBL" id="CP036279">
    <property type="protein sequence ID" value="QDU64683.1"/>
    <property type="molecule type" value="Genomic_DNA"/>
</dbReference>
<feature type="binding site" evidence="3">
    <location>
        <position position="137"/>
    </location>
    <ligand>
        <name>substrate</name>
    </ligand>
</feature>
<dbReference type="KEGG" id="knv:Pan216_55740"/>
<protein>
    <submittedName>
        <fullName evidence="5">Sucrose phosphorylase</fullName>
        <ecNumber evidence="5">2.4.1.7</ecNumber>
    </submittedName>
</protein>
<dbReference type="OrthoDB" id="9805159at2"/>
<keyword evidence="6" id="KW-1185">Reference proteome</keyword>
<dbReference type="SMART" id="SM00642">
    <property type="entry name" value="Aamy"/>
    <property type="match status" value="1"/>
</dbReference>
<evidence type="ECO:0000259" key="4">
    <source>
        <dbReference type="SMART" id="SM00642"/>
    </source>
</evidence>
<feature type="domain" description="Glycosyl hydrolase family 13 catalytic" evidence="4">
    <location>
        <begin position="69"/>
        <end position="462"/>
    </location>
</feature>
<dbReference type="EC" id="2.4.1.7" evidence="5"/>
<name>A0A518BCQ4_9BACT</name>
<proteinExistence type="predicted"/>
<feature type="binding site" evidence="3">
    <location>
        <position position="99"/>
    </location>
    <ligand>
        <name>substrate</name>
    </ligand>
</feature>
<dbReference type="CDD" id="cd11356">
    <property type="entry name" value="AmyAc_Sucrose_phosphorylase-like_1"/>
    <property type="match status" value="1"/>
</dbReference>
<dbReference type="InterPro" id="IPR013780">
    <property type="entry name" value="Glyco_hydro_b"/>
</dbReference>
<dbReference type="Gene3D" id="3.20.20.80">
    <property type="entry name" value="Glycosidases"/>
    <property type="match status" value="1"/>
</dbReference>
<gene>
    <name evidence="5" type="primary">gtfA</name>
    <name evidence="5" type="ORF">Pan216_55740</name>
</gene>
<dbReference type="PANTHER" id="PTHR38784">
    <property type="entry name" value="SUCROSE PHOSPHORYLASE"/>
    <property type="match status" value="1"/>
</dbReference>
<dbReference type="GO" id="GO:0009018">
    <property type="term" value="F:sucrose phosphorylase activity"/>
    <property type="evidence" value="ECO:0007669"/>
    <property type="project" value="UniProtKB-EC"/>
</dbReference>
<organism evidence="5 6">
    <name type="scientific">Kolteria novifilia</name>
    <dbReference type="NCBI Taxonomy" id="2527975"/>
    <lineage>
        <taxon>Bacteria</taxon>
        <taxon>Pseudomonadati</taxon>
        <taxon>Planctomycetota</taxon>
        <taxon>Planctomycetia</taxon>
        <taxon>Kolteriales</taxon>
        <taxon>Kolteriaceae</taxon>
        <taxon>Kolteria</taxon>
    </lineage>
</organism>
<dbReference type="SUPFAM" id="SSF51445">
    <property type="entry name" value="(Trans)glycosidases"/>
    <property type="match status" value="1"/>
</dbReference>
<dbReference type="RefSeq" id="WP_145263047.1">
    <property type="nucleotide sequence ID" value="NZ_CP036279.1"/>
</dbReference>
<dbReference type="Gene3D" id="2.60.40.1180">
    <property type="entry name" value="Golgi alpha-mannosidase II"/>
    <property type="match status" value="1"/>
</dbReference>
<evidence type="ECO:0000256" key="2">
    <source>
        <dbReference type="ARBA" id="ARBA00022679"/>
    </source>
</evidence>